<dbReference type="AlphaFoldDB" id="S3VEQ4"/>
<feature type="domain" description="Methyltransferase" evidence="1">
    <location>
        <begin position="37"/>
        <end position="132"/>
    </location>
</feature>
<organism evidence="2 3">
    <name type="scientific">Leptospira fainei serovar Hurstbridge str. BUT 6</name>
    <dbReference type="NCBI Taxonomy" id="1193011"/>
    <lineage>
        <taxon>Bacteria</taxon>
        <taxon>Pseudomonadati</taxon>
        <taxon>Spirochaetota</taxon>
        <taxon>Spirochaetia</taxon>
        <taxon>Leptospirales</taxon>
        <taxon>Leptospiraceae</taxon>
        <taxon>Leptospira</taxon>
    </lineage>
</organism>
<protein>
    <submittedName>
        <fullName evidence="2">Methyltransferase domain protein</fullName>
    </submittedName>
</protein>
<dbReference type="Gene3D" id="3.40.50.150">
    <property type="entry name" value="Vaccinia Virus protein VP39"/>
    <property type="match status" value="1"/>
</dbReference>
<reference evidence="2" key="1">
    <citation type="submission" date="2013-04" db="EMBL/GenBank/DDBJ databases">
        <authorList>
            <person name="Harkins D.M."/>
            <person name="Durkin A.S."/>
            <person name="Selengut J.D."/>
            <person name="Sanka R."/>
            <person name="DePew J."/>
            <person name="Purushe J."/>
            <person name="Ahmed A."/>
            <person name="van der Linden H."/>
            <person name="Goris M.G.A."/>
            <person name="Hartskeerl R.A."/>
            <person name="Vinetz J.M."/>
            <person name="Sutton G.G."/>
            <person name="Nelson W.C."/>
            <person name="Fouts D.E."/>
        </authorList>
    </citation>
    <scope>NUCLEOTIDE SEQUENCE [LARGE SCALE GENOMIC DNA]</scope>
    <source>
        <strain evidence="2">BUT 6</strain>
    </source>
</reference>
<comment type="caution">
    <text evidence="2">The sequence shown here is derived from an EMBL/GenBank/DDBJ whole genome shotgun (WGS) entry which is preliminary data.</text>
</comment>
<dbReference type="InterPro" id="IPR041698">
    <property type="entry name" value="Methyltransf_25"/>
</dbReference>
<dbReference type="Pfam" id="PF13649">
    <property type="entry name" value="Methyltransf_25"/>
    <property type="match status" value="1"/>
</dbReference>
<dbReference type="EMBL" id="AKWZ02000006">
    <property type="protein sequence ID" value="EPG74965.1"/>
    <property type="molecule type" value="Genomic_DNA"/>
</dbReference>
<accession>S3VEQ4</accession>
<evidence type="ECO:0000313" key="2">
    <source>
        <dbReference type="EMBL" id="EPG74965.1"/>
    </source>
</evidence>
<keyword evidence="2" id="KW-0808">Transferase</keyword>
<gene>
    <name evidence="2" type="ORF">LEP1GSC058_1612</name>
</gene>
<dbReference type="RefSeq" id="WP_016549038.1">
    <property type="nucleotide sequence ID" value="NZ_AKWZ02000006.1"/>
</dbReference>
<evidence type="ECO:0000259" key="1">
    <source>
        <dbReference type="Pfam" id="PF13649"/>
    </source>
</evidence>
<dbReference type="InterPro" id="IPR029063">
    <property type="entry name" value="SAM-dependent_MTases_sf"/>
</dbReference>
<dbReference type="CDD" id="cd02440">
    <property type="entry name" value="AdoMet_MTases"/>
    <property type="match status" value="1"/>
</dbReference>
<dbReference type="SUPFAM" id="SSF53335">
    <property type="entry name" value="S-adenosyl-L-methionine-dependent methyltransferases"/>
    <property type="match status" value="1"/>
</dbReference>
<dbReference type="Proteomes" id="UP000014540">
    <property type="component" value="Unassembled WGS sequence"/>
</dbReference>
<name>S3VEQ4_9LEPT</name>
<dbReference type="GO" id="GO:0032259">
    <property type="term" value="P:methylation"/>
    <property type="evidence" value="ECO:0007669"/>
    <property type="project" value="UniProtKB-KW"/>
</dbReference>
<evidence type="ECO:0000313" key="3">
    <source>
        <dbReference type="Proteomes" id="UP000014540"/>
    </source>
</evidence>
<dbReference type="GO" id="GO:0008168">
    <property type="term" value="F:methyltransferase activity"/>
    <property type="evidence" value="ECO:0007669"/>
    <property type="project" value="UniProtKB-KW"/>
</dbReference>
<dbReference type="STRING" id="1193011.LEP1GSC058_1612"/>
<sequence>MAKVRDSGMPGEAYWESLFSVDTILEKMKINSDLQDVVEIGFGYGTFTIPVAKIIKGKIIAFDIDESLVPGFKNRIDKLNIRNIEYKIKDVLVEGVEIGDSSVDYYMLFNILHTEYPDMFLKEAYRVVKPGGFCGVIHWRSDIPTPRGPAIDIRPKPEFIKLLLESSGFAIEEQNLILEPFHFGVLGRK</sequence>
<proteinExistence type="predicted"/>
<keyword evidence="2" id="KW-0489">Methyltransferase</keyword>
<dbReference type="OrthoDB" id="9784101at2"/>
<keyword evidence="3" id="KW-1185">Reference proteome</keyword>